<dbReference type="PANTHER" id="PTHR35333">
    <property type="entry name" value="BETA-LACTAMASE"/>
    <property type="match status" value="1"/>
</dbReference>
<name>A0A926VFT5_9CYAN</name>
<feature type="compositionally biased region" description="Basic residues" evidence="2">
    <location>
        <begin position="85"/>
        <end position="95"/>
    </location>
</feature>
<feature type="coiled-coil region" evidence="1">
    <location>
        <begin position="16"/>
        <end position="50"/>
    </location>
</feature>
<feature type="compositionally biased region" description="Basic and acidic residues" evidence="2">
    <location>
        <begin position="96"/>
        <end position="105"/>
    </location>
</feature>
<dbReference type="InterPro" id="IPR045155">
    <property type="entry name" value="Beta-lactam_cat"/>
</dbReference>
<protein>
    <submittedName>
        <fullName evidence="5">Serine hydrolase</fullName>
    </submittedName>
</protein>
<dbReference type="GO" id="GO:0030655">
    <property type="term" value="P:beta-lactam antibiotic catabolic process"/>
    <property type="evidence" value="ECO:0007669"/>
    <property type="project" value="InterPro"/>
</dbReference>
<keyword evidence="6" id="KW-1185">Reference proteome</keyword>
<feature type="region of interest" description="Disordered" evidence="2">
    <location>
        <begin position="70"/>
        <end position="109"/>
    </location>
</feature>
<dbReference type="Gene3D" id="3.40.710.10">
    <property type="entry name" value="DD-peptidase/beta-lactamase superfamily"/>
    <property type="match status" value="1"/>
</dbReference>
<sequence>MRQREPYQSKSPYQRISELEEKLNRANRFIKRLQQNNTELQKQLFSLQKRDKHQSALSLKDIPVLPERQPSRIKDIPLLPEKQPSRRRRRRRAKHSPREQTDRTRRLTPKRRLARAYQLRLAGIALGVAAVFFLVGLIVVRLVYRPPAPEPSPQPTPTNVLLLPESPLAPPEIPASTGTVALASFSEQTPENVEIVYNVNTTPDLKQSQDLQAIVDELVNMADEKNLPTDSLSITLINVKTGEIAGYQQQELRYPASVIKMFWMVYVYALLEQGIFTDEAAFSVDLYRMIQNSSNDAASRIIDVVTGAKSGTRLKGEEYQEWFDKRQQLNNFFQKAGYEGIILNQKTYPIGYLKLQKPEGREMQMWKDPEDPMQNKISSDQVARLMYEIVTGKSVSEAASRKMVRLLARDLHPEAWDVDSARIGGFNPIRGFFGESLPPDSVDFASKAGWTSTSRHEVAFVKTRDGQVAYILAILGSDRTYSSNWKFFPQMSRFVFDRLTGSNPNPSPN</sequence>
<dbReference type="AlphaFoldDB" id="A0A926VFT5"/>
<evidence type="ECO:0000256" key="3">
    <source>
        <dbReference type="SAM" id="Phobius"/>
    </source>
</evidence>
<evidence type="ECO:0000259" key="4">
    <source>
        <dbReference type="Pfam" id="PF13354"/>
    </source>
</evidence>
<evidence type="ECO:0000313" key="5">
    <source>
        <dbReference type="EMBL" id="MBD2182971.1"/>
    </source>
</evidence>
<dbReference type="SUPFAM" id="SSF56601">
    <property type="entry name" value="beta-lactamase/transpeptidase-like"/>
    <property type="match status" value="1"/>
</dbReference>
<dbReference type="RefSeq" id="WP_190466327.1">
    <property type="nucleotide sequence ID" value="NZ_JACJPW010000045.1"/>
</dbReference>
<keyword evidence="3" id="KW-0812">Transmembrane</keyword>
<feature type="domain" description="Beta-lactamase class A catalytic" evidence="4">
    <location>
        <begin position="234"/>
        <end position="475"/>
    </location>
</feature>
<keyword evidence="5" id="KW-0378">Hydrolase</keyword>
<keyword evidence="1" id="KW-0175">Coiled coil</keyword>
<evidence type="ECO:0000256" key="1">
    <source>
        <dbReference type="SAM" id="Coils"/>
    </source>
</evidence>
<reference evidence="5" key="2">
    <citation type="submission" date="2020-08" db="EMBL/GenBank/DDBJ databases">
        <authorList>
            <person name="Chen M."/>
            <person name="Teng W."/>
            <person name="Zhao L."/>
            <person name="Hu C."/>
            <person name="Zhou Y."/>
            <person name="Han B."/>
            <person name="Song L."/>
            <person name="Shu W."/>
        </authorList>
    </citation>
    <scope>NUCLEOTIDE SEQUENCE</scope>
    <source>
        <strain evidence="5">FACHB-1375</strain>
    </source>
</reference>
<comment type="caution">
    <text evidence="5">The sequence shown here is derived from an EMBL/GenBank/DDBJ whole genome shotgun (WGS) entry which is preliminary data.</text>
</comment>
<dbReference type="InterPro" id="IPR000871">
    <property type="entry name" value="Beta-lactam_class-A"/>
</dbReference>
<dbReference type="Proteomes" id="UP000641646">
    <property type="component" value="Unassembled WGS sequence"/>
</dbReference>
<reference evidence="5" key="1">
    <citation type="journal article" date="2015" name="ISME J.">
        <title>Draft Genome Sequence of Streptomyces incarnatus NRRL8089, which Produces the Nucleoside Antibiotic Sinefungin.</title>
        <authorList>
            <person name="Oshima K."/>
            <person name="Hattori M."/>
            <person name="Shimizu H."/>
            <person name="Fukuda K."/>
            <person name="Nemoto M."/>
            <person name="Inagaki K."/>
            <person name="Tamura T."/>
        </authorList>
    </citation>
    <scope>NUCLEOTIDE SEQUENCE</scope>
    <source>
        <strain evidence="5">FACHB-1375</strain>
    </source>
</reference>
<keyword evidence="3" id="KW-1133">Transmembrane helix</keyword>
<feature type="transmembrane region" description="Helical" evidence="3">
    <location>
        <begin position="121"/>
        <end position="144"/>
    </location>
</feature>
<dbReference type="GO" id="GO:0046677">
    <property type="term" value="P:response to antibiotic"/>
    <property type="evidence" value="ECO:0007669"/>
    <property type="project" value="InterPro"/>
</dbReference>
<dbReference type="InterPro" id="IPR012338">
    <property type="entry name" value="Beta-lactam/transpept-like"/>
</dbReference>
<dbReference type="PANTHER" id="PTHR35333:SF3">
    <property type="entry name" value="BETA-LACTAMASE-TYPE TRANSPEPTIDASE FOLD CONTAINING PROTEIN"/>
    <property type="match status" value="1"/>
</dbReference>
<organism evidence="5 6">
    <name type="scientific">Aerosakkonema funiforme FACHB-1375</name>
    <dbReference type="NCBI Taxonomy" id="2949571"/>
    <lineage>
        <taxon>Bacteria</taxon>
        <taxon>Bacillati</taxon>
        <taxon>Cyanobacteriota</taxon>
        <taxon>Cyanophyceae</taxon>
        <taxon>Oscillatoriophycideae</taxon>
        <taxon>Aerosakkonematales</taxon>
        <taxon>Aerosakkonemataceae</taxon>
        <taxon>Aerosakkonema</taxon>
    </lineage>
</organism>
<evidence type="ECO:0000313" key="6">
    <source>
        <dbReference type="Proteomes" id="UP000641646"/>
    </source>
</evidence>
<dbReference type="Pfam" id="PF13354">
    <property type="entry name" value="Beta-lactamase2"/>
    <property type="match status" value="1"/>
</dbReference>
<proteinExistence type="predicted"/>
<dbReference type="EMBL" id="JACJPW010000045">
    <property type="protein sequence ID" value="MBD2182971.1"/>
    <property type="molecule type" value="Genomic_DNA"/>
</dbReference>
<gene>
    <name evidence="5" type="ORF">H6G03_18195</name>
</gene>
<dbReference type="GO" id="GO:0008800">
    <property type="term" value="F:beta-lactamase activity"/>
    <property type="evidence" value="ECO:0007669"/>
    <property type="project" value="InterPro"/>
</dbReference>
<accession>A0A926VFT5</accession>
<keyword evidence="3" id="KW-0472">Membrane</keyword>
<evidence type="ECO:0000256" key="2">
    <source>
        <dbReference type="SAM" id="MobiDB-lite"/>
    </source>
</evidence>